<evidence type="ECO:0000256" key="5">
    <source>
        <dbReference type="ARBA" id="ARBA00023163"/>
    </source>
</evidence>
<evidence type="ECO:0000256" key="1">
    <source>
        <dbReference type="ARBA" id="ARBA00009437"/>
    </source>
</evidence>
<dbReference type="SUPFAM" id="SSF53850">
    <property type="entry name" value="Periplasmic binding protein-like II"/>
    <property type="match status" value="1"/>
</dbReference>
<dbReference type="Gene3D" id="3.40.190.10">
    <property type="entry name" value="Periplasmic binding protein-like II"/>
    <property type="match status" value="2"/>
</dbReference>
<evidence type="ECO:0000313" key="8">
    <source>
        <dbReference type="Proteomes" id="UP000705283"/>
    </source>
</evidence>
<keyword evidence="3" id="KW-0805">Transcription regulation</keyword>
<dbReference type="Proteomes" id="UP000705283">
    <property type="component" value="Unassembled WGS sequence"/>
</dbReference>
<protein>
    <submittedName>
        <fullName evidence="7">LysR family transcriptional regulator</fullName>
    </submittedName>
</protein>
<dbReference type="FunFam" id="1.10.10.10:FF:000001">
    <property type="entry name" value="LysR family transcriptional regulator"/>
    <property type="match status" value="1"/>
</dbReference>
<sequence>MELWQLKYFLAVAEELNFGRAAQRLFVAQPSVTRAIQALEGLLGVMLLLRDKRGVALTPAGVAFVGEARAILARAEFSMRRVRRAALGEISVLNLGFEGCSALSFVPAAVSLFHQRYPEVVIEFNEMSSQFQIEALKKGAIDIGFVILPVSDGDVDIAVIAEEPLVVAMSNTHPLIESAGITLGDISGEQIIGRSEGNGCGISLKVRDVVGNHLGKPMLQIVDSHLRTHFIAAGFGLSILPASTAKMSAGQFTYRPLSPPASIQIAVARNLEHKDDIITRHFLHAVSEVLLS</sequence>
<dbReference type="SUPFAM" id="SSF46785">
    <property type="entry name" value="Winged helix' DNA-binding domain"/>
    <property type="match status" value="1"/>
</dbReference>
<dbReference type="PROSITE" id="PS50931">
    <property type="entry name" value="HTH_LYSR"/>
    <property type="match status" value="1"/>
</dbReference>
<dbReference type="RefSeq" id="WP_194978305.1">
    <property type="nucleotide sequence ID" value="NZ_JADMKS010000006.1"/>
</dbReference>
<evidence type="ECO:0000256" key="3">
    <source>
        <dbReference type="ARBA" id="ARBA00023015"/>
    </source>
</evidence>
<keyword evidence="4" id="KW-0238">DNA-binding</keyword>
<dbReference type="GO" id="GO:0003700">
    <property type="term" value="F:DNA-binding transcription factor activity"/>
    <property type="evidence" value="ECO:0007669"/>
    <property type="project" value="InterPro"/>
</dbReference>
<feature type="domain" description="HTH lysR-type" evidence="6">
    <location>
        <begin position="1"/>
        <end position="58"/>
    </location>
</feature>
<keyword evidence="5" id="KW-0804">Transcription</keyword>
<evidence type="ECO:0000256" key="4">
    <source>
        <dbReference type="ARBA" id="ARBA00023125"/>
    </source>
</evidence>
<comment type="similarity">
    <text evidence="1">Belongs to the LysR transcriptional regulatory family.</text>
</comment>
<dbReference type="Gene3D" id="1.10.10.10">
    <property type="entry name" value="Winged helix-like DNA-binding domain superfamily/Winged helix DNA-binding domain"/>
    <property type="match status" value="1"/>
</dbReference>
<dbReference type="PANTHER" id="PTHR30346">
    <property type="entry name" value="TRANSCRIPTIONAL DUAL REGULATOR HCAR-RELATED"/>
    <property type="match status" value="1"/>
</dbReference>
<dbReference type="InterPro" id="IPR005119">
    <property type="entry name" value="LysR_subst-bd"/>
</dbReference>
<proteinExistence type="inferred from homology"/>
<evidence type="ECO:0000256" key="2">
    <source>
        <dbReference type="ARBA" id="ARBA00022491"/>
    </source>
</evidence>
<dbReference type="GO" id="GO:0003677">
    <property type="term" value="F:DNA binding"/>
    <property type="evidence" value="ECO:0007669"/>
    <property type="project" value="UniProtKB-KW"/>
</dbReference>
<accession>A0AA40X4B1</accession>
<dbReference type="InterPro" id="IPR000847">
    <property type="entry name" value="LysR_HTH_N"/>
</dbReference>
<dbReference type="InterPro" id="IPR036390">
    <property type="entry name" value="WH_DNA-bd_sf"/>
</dbReference>
<name>A0AA40X4B1_9GAMM</name>
<dbReference type="Pfam" id="PF00126">
    <property type="entry name" value="HTH_1"/>
    <property type="match status" value="1"/>
</dbReference>
<keyword evidence="2" id="KW-0678">Repressor</keyword>
<dbReference type="PRINTS" id="PR00039">
    <property type="entry name" value="HTHLYSR"/>
</dbReference>
<dbReference type="InterPro" id="IPR036388">
    <property type="entry name" value="WH-like_DNA-bd_sf"/>
</dbReference>
<dbReference type="GO" id="GO:0032993">
    <property type="term" value="C:protein-DNA complex"/>
    <property type="evidence" value="ECO:0007669"/>
    <property type="project" value="TreeGrafter"/>
</dbReference>
<organism evidence="7 8">
    <name type="scientific">Rouxiella silvae</name>
    <dbReference type="NCBI Taxonomy" id="1646373"/>
    <lineage>
        <taxon>Bacteria</taxon>
        <taxon>Pseudomonadati</taxon>
        <taxon>Pseudomonadota</taxon>
        <taxon>Gammaproteobacteria</taxon>
        <taxon>Enterobacterales</taxon>
        <taxon>Yersiniaceae</taxon>
        <taxon>Rouxiella</taxon>
    </lineage>
</organism>
<evidence type="ECO:0000259" key="6">
    <source>
        <dbReference type="PROSITE" id="PS50931"/>
    </source>
</evidence>
<comment type="caution">
    <text evidence="7">The sequence shown here is derived from an EMBL/GenBank/DDBJ whole genome shotgun (WGS) entry which is preliminary data.</text>
</comment>
<dbReference type="CDD" id="cd08414">
    <property type="entry name" value="PBP2_LTTR_aromatics_like"/>
    <property type="match status" value="1"/>
</dbReference>
<dbReference type="EMBL" id="JADMKS010000006">
    <property type="protein sequence ID" value="MBF6637937.1"/>
    <property type="molecule type" value="Genomic_DNA"/>
</dbReference>
<dbReference type="PANTHER" id="PTHR30346:SF28">
    <property type="entry name" value="HTH-TYPE TRANSCRIPTIONAL REGULATOR CYNR"/>
    <property type="match status" value="1"/>
</dbReference>
<reference evidence="7" key="2">
    <citation type="submission" date="2022-09" db="EMBL/GenBank/DDBJ databases">
        <title>Rouxiella aceris sp. nov., isolated from tree sap and emended description of the genus Rhouxiella.</title>
        <authorList>
            <person name="Kim I.S."/>
        </authorList>
    </citation>
    <scope>NUCLEOTIDE SEQUENCE</scope>
    <source>
        <strain evidence="7">SAP-2</strain>
    </source>
</reference>
<dbReference type="Pfam" id="PF03466">
    <property type="entry name" value="LysR_substrate"/>
    <property type="match status" value="1"/>
</dbReference>
<reference evidence="7" key="1">
    <citation type="submission" date="2020-11" db="EMBL/GenBank/DDBJ databases">
        <authorList>
            <person name="Lee S.D."/>
        </authorList>
    </citation>
    <scope>NUCLEOTIDE SEQUENCE</scope>
    <source>
        <strain evidence="7">SAP-2</strain>
    </source>
</reference>
<dbReference type="AlphaFoldDB" id="A0AA40X4B1"/>
<gene>
    <name evidence="7" type="ORF">ITX54_14840</name>
</gene>
<evidence type="ECO:0000313" key="7">
    <source>
        <dbReference type="EMBL" id="MBF6637937.1"/>
    </source>
</evidence>